<organism evidence="1 2">
    <name type="scientific">Oryza sativa subsp. japonica</name>
    <name type="common">Rice</name>
    <dbReference type="NCBI Taxonomy" id="39947"/>
    <lineage>
        <taxon>Eukaryota</taxon>
        <taxon>Viridiplantae</taxon>
        <taxon>Streptophyta</taxon>
        <taxon>Embryophyta</taxon>
        <taxon>Tracheophyta</taxon>
        <taxon>Spermatophyta</taxon>
        <taxon>Magnoliopsida</taxon>
        <taxon>Liliopsida</taxon>
        <taxon>Poales</taxon>
        <taxon>Poaceae</taxon>
        <taxon>BOP clade</taxon>
        <taxon>Oryzoideae</taxon>
        <taxon>Oryzeae</taxon>
        <taxon>Oryzinae</taxon>
        <taxon>Oryza</taxon>
        <taxon>Oryza sativa</taxon>
    </lineage>
</organism>
<keyword evidence="2" id="KW-1185">Reference proteome</keyword>
<dbReference type="AlphaFoldDB" id="A0A0P0V4J4"/>
<accession>A0A0P0V4J4</accession>
<dbReference type="EMBL" id="AP014957">
    <property type="protein sequence ID" value="BAS72887.1"/>
    <property type="molecule type" value="Genomic_DNA"/>
</dbReference>
<dbReference type="Gramene" id="Os01t0584250-01">
    <property type="protein sequence ID" value="Os01t0584250-01"/>
    <property type="gene ID" value="Os01g0584250"/>
</dbReference>
<reference evidence="1 2" key="3">
    <citation type="journal article" date="2013" name="Rice">
        <title>Improvement of the Oryza sativa Nipponbare reference genome using next generation sequence and optical map data.</title>
        <authorList>
            <person name="Kawahara Y."/>
            <person name="de la Bastide M."/>
            <person name="Hamilton J.P."/>
            <person name="Kanamori H."/>
            <person name="McCombie W.R."/>
            <person name="Ouyang S."/>
            <person name="Schwartz D.C."/>
            <person name="Tanaka T."/>
            <person name="Wu J."/>
            <person name="Zhou S."/>
            <person name="Childs K.L."/>
            <person name="Davidson R.M."/>
            <person name="Lin H."/>
            <person name="Quesada-Ocampo L."/>
            <person name="Vaillancourt B."/>
            <person name="Sakai H."/>
            <person name="Lee S.S."/>
            <person name="Kim J."/>
            <person name="Numa H."/>
            <person name="Itoh T."/>
            <person name="Buell C.R."/>
            <person name="Matsumoto T."/>
        </authorList>
    </citation>
    <scope>NUCLEOTIDE SEQUENCE [LARGE SCALE GENOMIC DNA]</scope>
    <source>
        <strain evidence="2">cv. Nipponbare</strain>
    </source>
</reference>
<sequence>MSSMENGILKSSSNRKELMSSCVDGLFDPCWTILVLMLETTSGGIPRVPYLSSQYIVLILYSCCMLSAGQYSSVISLRDLLCFSSSIRSATACLICFSSSQEEPAYSSVSQKHQCSSSSNPALTYSPLLNEQHSRRSRRLLKS</sequence>
<proteinExistence type="predicted"/>
<gene>
    <name evidence="1" type="ordered locus">Os01g0584250</name>
    <name evidence="1" type="ORF">OSNPB_010584250</name>
</gene>
<reference evidence="2" key="1">
    <citation type="journal article" date="2005" name="Nature">
        <title>The map-based sequence of the rice genome.</title>
        <authorList>
            <consortium name="International rice genome sequencing project (IRGSP)"/>
            <person name="Matsumoto T."/>
            <person name="Wu J."/>
            <person name="Kanamori H."/>
            <person name="Katayose Y."/>
            <person name="Fujisawa M."/>
            <person name="Namiki N."/>
            <person name="Mizuno H."/>
            <person name="Yamamoto K."/>
            <person name="Antonio B.A."/>
            <person name="Baba T."/>
            <person name="Sakata K."/>
            <person name="Nagamura Y."/>
            <person name="Aoki H."/>
            <person name="Arikawa K."/>
            <person name="Arita K."/>
            <person name="Bito T."/>
            <person name="Chiden Y."/>
            <person name="Fujitsuka N."/>
            <person name="Fukunaka R."/>
            <person name="Hamada M."/>
            <person name="Harada C."/>
            <person name="Hayashi A."/>
            <person name="Hijishita S."/>
            <person name="Honda M."/>
            <person name="Hosokawa S."/>
            <person name="Ichikawa Y."/>
            <person name="Idonuma A."/>
            <person name="Iijima M."/>
            <person name="Ikeda M."/>
            <person name="Ikeno M."/>
            <person name="Ito K."/>
            <person name="Ito S."/>
            <person name="Ito T."/>
            <person name="Ito Y."/>
            <person name="Ito Y."/>
            <person name="Iwabuchi A."/>
            <person name="Kamiya K."/>
            <person name="Karasawa W."/>
            <person name="Kurita K."/>
            <person name="Katagiri S."/>
            <person name="Kikuta A."/>
            <person name="Kobayashi H."/>
            <person name="Kobayashi N."/>
            <person name="Machita K."/>
            <person name="Maehara T."/>
            <person name="Masukawa M."/>
            <person name="Mizubayashi T."/>
            <person name="Mukai Y."/>
            <person name="Nagasaki H."/>
            <person name="Nagata Y."/>
            <person name="Naito S."/>
            <person name="Nakashima M."/>
            <person name="Nakama Y."/>
            <person name="Nakamichi Y."/>
            <person name="Nakamura M."/>
            <person name="Meguro A."/>
            <person name="Negishi M."/>
            <person name="Ohta I."/>
            <person name="Ohta T."/>
            <person name="Okamoto M."/>
            <person name="Ono N."/>
            <person name="Saji S."/>
            <person name="Sakaguchi M."/>
            <person name="Sakai K."/>
            <person name="Shibata M."/>
            <person name="Shimokawa T."/>
            <person name="Song J."/>
            <person name="Takazaki Y."/>
            <person name="Terasawa K."/>
            <person name="Tsugane M."/>
            <person name="Tsuji K."/>
            <person name="Ueda S."/>
            <person name="Waki K."/>
            <person name="Yamagata H."/>
            <person name="Yamamoto M."/>
            <person name="Yamamoto S."/>
            <person name="Yamane H."/>
            <person name="Yoshiki S."/>
            <person name="Yoshihara R."/>
            <person name="Yukawa K."/>
            <person name="Zhong H."/>
            <person name="Yano M."/>
            <person name="Yuan Q."/>
            <person name="Ouyang S."/>
            <person name="Liu J."/>
            <person name="Jones K.M."/>
            <person name="Gansberger K."/>
            <person name="Moffat K."/>
            <person name="Hill J."/>
            <person name="Bera J."/>
            <person name="Fadrosh D."/>
            <person name="Jin S."/>
            <person name="Johri S."/>
            <person name="Kim M."/>
            <person name="Overton L."/>
            <person name="Reardon M."/>
            <person name="Tsitrin T."/>
            <person name="Vuong H."/>
            <person name="Weaver B."/>
            <person name="Ciecko A."/>
            <person name="Tallon L."/>
            <person name="Jackson J."/>
            <person name="Pai G."/>
            <person name="Aken S.V."/>
            <person name="Utterback T."/>
            <person name="Reidmuller S."/>
            <person name="Feldblyum T."/>
            <person name="Hsiao J."/>
            <person name="Zismann V."/>
            <person name="Iobst S."/>
            <person name="de Vazeille A.R."/>
            <person name="Buell C.R."/>
            <person name="Ying K."/>
            <person name="Li Y."/>
            <person name="Lu T."/>
            <person name="Huang Y."/>
            <person name="Zhao Q."/>
            <person name="Feng Q."/>
            <person name="Zhang L."/>
            <person name="Zhu J."/>
            <person name="Weng Q."/>
            <person name="Mu J."/>
            <person name="Lu Y."/>
            <person name="Fan D."/>
            <person name="Liu Y."/>
            <person name="Guan J."/>
            <person name="Zhang Y."/>
            <person name="Yu S."/>
            <person name="Liu X."/>
            <person name="Zhang Y."/>
            <person name="Hong G."/>
            <person name="Han B."/>
            <person name="Choisne N."/>
            <person name="Demange N."/>
            <person name="Orjeda G."/>
            <person name="Samain S."/>
            <person name="Cattolico L."/>
            <person name="Pelletier E."/>
            <person name="Couloux A."/>
            <person name="Segurens B."/>
            <person name="Wincker P."/>
            <person name="D'Hont A."/>
            <person name="Scarpelli C."/>
            <person name="Weissenbach J."/>
            <person name="Salanoubat M."/>
            <person name="Quetier F."/>
            <person name="Yu Y."/>
            <person name="Kim H.R."/>
            <person name="Rambo T."/>
            <person name="Currie J."/>
            <person name="Collura K."/>
            <person name="Luo M."/>
            <person name="Yang T."/>
            <person name="Ammiraju J.S.S."/>
            <person name="Engler F."/>
            <person name="Soderlund C."/>
            <person name="Wing R.A."/>
            <person name="Palmer L.E."/>
            <person name="de la Bastide M."/>
            <person name="Spiegel L."/>
            <person name="Nascimento L."/>
            <person name="Zutavern T."/>
            <person name="O'Shaughnessy A."/>
            <person name="Dike S."/>
            <person name="Dedhia N."/>
            <person name="Preston R."/>
            <person name="Balija V."/>
            <person name="McCombie W.R."/>
            <person name="Chow T."/>
            <person name="Chen H."/>
            <person name="Chung M."/>
            <person name="Chen C."/>
            <person name="Shaw J."/>
            <person name="Wu H."/>
            <person name="Hsiao K."/>
            <person name="Chao Y."/>
            <person name="Chu M."/>
            <person name="Cheng C."/>
            <person name="Hour A."/>
            <person name="Lee P."/>
            <person name="Lin S."/>
            <person name="Lin Y."/>
            <person name="Liou J."/>
            <person name="Liu S."/>
            <person name="Hsing Y."/>
            <person name="Raghuvanshi S."/>
            <person name="Mohanty A."/>
            <person name="Bharti A.K."/>
            <person name="Gaur A."/>
            <person name="Gupta V."/>
            <person name="Kumar D."/>
            <person name="Ravi V."/>
            <person name="Vij S."/>
            <person name="Kapur A."/>
            <person name="Khurana P."/>
            <person name="Khurana P."/>
            <person name="Khurana J.P."/>
            <person name="Tyagi A.K."/>
            <person name="Gaikwad K."/>
            <person name="Singh A."/>
            <person name="Dalal V."/>
            <person name="Srivastava S."/>
            <person name="Dixit A."/>
            <person name="Pal A.K."/>
            <person name="Ghazi I.A."/>
            <person name="Yadav M."/>
            <person name="Pandit A."/>
            <person name="Bhargava A."/>
            <person name="Sureshbabu K."/>
            <person name="Batra K."/>
            <person name="Sharma T.R."/>
            <person name="Mohapatra T."/>
            <person name="Singh N.K."/>
            <person name="Messing J."/>
            <person name="Nelson A.B."/>
            <person name="Fuks G."/>
            <person name="Kavchok S."/>
            <person name="Keizer G."/>
            <person name="Linton E."/>
            <person name="Llaca V."/>
            <person name="Song R."/>
            <person name="Tanyolac B."/>
            <person name="Young S."/>
            <person name="Ho-Il K."/>
            <person name="Hahn J.H."/>
            <person name="Sangsakoo G."/>
            <person name="Vanavichit A."/>
            <person name="de Mattos Luiz.A.T."/>
            <person name="Zimmer P.D."/>
            <person name="Malone G."/>
            <person name="Dellagostin O."/>
            <person name="de Oliveira A.C."/>
            <person name="Bevan M."/>
            <person name="Bancroft I."/>
            <person name="Minx P."/>
            <person name="Cordum H."/>
            <person name="Wilson R."/>
            <person name="Cheng Z."/>
            <person name="Jin W."/>
            <person name="Jiang J."/>
            <person name="Leong S.A."/>
            <person name="Iwama H."/>
            <person name="Gojobori T."/>
            <person name="Itoh T."/>
            <person name="Niimura Y."/>
            <person name="Fujii Y."/>
            <person name="Habara T."/>
            <person name="Sakai H."/>
            <person name="Sato Y."/>
            <person name="Wilson G."/>
            <person name="Kumar K."/>
            <person name="McCouch S."/>
            <person name="Juretic N."/>
            <person name="Hoen D."/>
            <person name="Wright S."/>
            <person name="Bruskiewich R."/>
            <person name="Bureau T."/>
            <person name="Miyao A."/>
            <person name="Hirochika H."/>
            <person name="Nishikawa T."/>
            <person name="Kadowaki K."/>
            <person name="Sugiura M."/>
            <person name="Burr B."/>
            <person name="Sasaki T."/>
        </authorList>
    </citation>
    <scope>NUCLEOTIDE SEQUENCE [LARGE SCALE GENOMIC DNA]</scope>
    <source>
        <strain evidence="2">cv. Nipponbare</strain>
    </source>
</reference>
<dbReference type="eggNOG" id="ENOG502R7YT">
    <property type="taxonomic scope" value="Eukaryota"/>
</dbReference>
<dbReference type="PaxDb" id="39947-A0A0P0V4J4"/>
<evidence type="ECO:0000313" key="2">
    <source>
        <dbReference type="Proteomes" id="UP000059680"/>
    </source>
</evidence>
<dbReference type="Proteomes" id="UP000059680">
    <property type="component" value="Chromosome 1"/>
</dbReference>
<dbReference type="InParanoid" id="A0A0P0V4J4"/>
<protein>
    <submittedName>
        <fullName evidence="1">Os01g0584250 protein</fullName>
    </submittedName>
</protein>
<evidence type="ECO:0000313" key="1">
    <source>
        <dbReference type="EMBL" id="BAS72887.1"/>
    </source>
</evidence>
<name>A0A0P0V4J4_ORYSJ</name>
<reference evidence="1 2" key="2">
    <citation type="journal article" date="2013" name="Plant Cell Physiol.">
        <title>Rice Annotation Project Database (RAP-DB): an integrative and interactive database for rice genomics.</title>
        <authorList>
            <person name="Sakai H."/>
            <person name="Lee S.S."/>
            <person name="Tanaka T."/>
            <person name="Numa H."/>
            <person name="Kim J."/>
            <person name="Kawahara Y."/>
            <person name="Wakimoto H."/>
            <person name="Yang C.C."/>
            <person name="Iwamoto M."/>
            <person name="Abe T."/>
            <person name="Yamada Y."/>
            <person name="Muto A."/>
            <person name="Inokuchi H."/>
            <person name="Ikemura T."/>
            <person name="Matsumoto T."/>
            <person name="Sasaki T."/>
            <person name="Itoh T."/>
        </authorList>
    </citation>
    <scope>NUCLEOTIDE SEQUENCE [LARGE SCALE GENOMIC DNA]</scope>
    <source>
        <strain evidence="2">cv. Nipponbare</strain>
    </source>
</reference>